<feature type="region of interest" description="Disordered" evidence="1">
    <location>
        <begin position="641"/>
        <end position="733"/>
    </location>
</feature>
<gene>
    <name evidence="2" type="ORF">EJ02DRAFT_513820</name>
</gene>
<feature type="region of interest" description="Disordered" evidence="1">
    <location>
        <begin position="225"/>
        <end position="262"/>
    </location>
</feature>
<evidence type="ECO:0000313" key="3">
    <source>
        <dbReference type="Proteomes" id="UP000800038"/>
    </source>
</evidence>
<keyword evidence="3" id="KW-1185">Reference proteome</keyword>
<feature type="compositionally biased region" description="Polar residues" evidence="1">
    <location>
        <begin position="642"/>
        <end position="652"/>
    </location>
</feature>
<name>A0A6A5SLT0_9PLEO</name>
<proteinExistence type="predicted"/>
<dbReference type="Proteomes" id="UP000800038">
    <property type="component" value="Unassembled WGS sequence"/>
</dbReference>
<dbReference type="OrthoDB" id="3674086at2759"/>
<feature type="compositionally biased region" description="Polar residues" evidence="1">
    <location>
        <begin position="247"/>
        <end position="256"/>
    </location>
</feature>
<accession>A0A6A5SLT0</accession>
<evidence type="ECO:0000313" key="2">
    <source>
        <dbReference type="EMBL" id="KAF1939506.1"/>
    </source>
</evidence>
<evidence type="ECO:0000256" key="1">
    <source>
        <dbReference type="SAM" id="MobiDB-lite"/>
    </source>
</evidence>
<feature type="compositionally biased region" description="Polar residues" evidence="1">
    <location>
        <begin position="704"/>
        <end position="719"/>
    </location>
</feature>
<dbReference type="EMBL" id="ML976080">
    <property type="protein sequence ID" value="KAF1939506.1"/>
    <property type="molecule type" value="Genomic_DNA"/>
</dbReference>
<sequence length="733" mass="81874">MNMATAKKQYQFSATEKECALHRDLRTLREGLEQKIRHAEQPRLDQKLMLSVTEEDGYWLGSCQVKANDNIALEFASAGAGFLEELLKEKEREPHESFEADVEVVDMGDRDLVMGSQTQDVIKERTEDSVDDKIMTWDAIRENVLPAYLKGVTFMIGEDDMSPANQDQLRAQFPGVTVTTDRKQAEEEKVSKAMFREKPKGIKQMVIELDEAEVEKNPKLDSDIREKFPWASIESKPGPNTSRKRATQATETNSTAPHKVDPIKHLGDFAHYTTEPPSDDEFGFNWPIGEAWNGFTYPKKLEIAHARAIQQHHGKVADGGGCSHCAKQGYQCKVYPPQLGNLSHMTFGHSCQNCRLRLVPCDLLAAVKERALKFLSAPPTALRVDTQNVSINSQRVDDDTTPSTATMQERTLVSRMSGGNLAMLTKASAIATAKHDDPITTEMRTSLNALPNLSISEVATKIGLHLSDAALPFVDSMYKQWKRSQEVRVFKSGHMHLQHYYKNLITLYIVAYAKMDTSLAYEVLLKVQSTNFQHTNALPNVDLAVYAFEHLPSDSPLCRWMAIVLSFLWGTEGNGDYSGFMKGYHGLNVHALSKLRYAVAYITKPYTKGFDAAVKIRWCEVHDHTDDSSREKALCNDVLLSTGENEGSNSNPARGKGKRKADDSPRNAFKKNKRGGGYGRGCADLLGTRADNEPADPESRETPLRSSGETSAYIQQAQRESLDMQKLSQVKSS</sequence>
<organism evidence="2 3">
    <name type="scientific">Clathrospora elynae</name>
    <dbReference type="NCBI Taxonomy" id="706981"/>
    <lineage>
        <taxon>Eukaryota</taxon>
        <taxon>Fungi</taxon>
        <taxon>Dikarya</taxon>
        <taxon>Ascomycota</taxon>
        <taxon>Pezizomycotina</taxon>
        <taxon>Dothideomycetes</taxon>
        <taxon>Pleosporomycetidae</taxon>
        <taxon>Pleosporales</taxon>
        <taxon>Diademaceae</taxon>
        <taxon>Clathrospora</taxon>
    </lineage>
</organism>
<protein>
    <submittedName>
        <fullName evidence="2">Uncharacterized protein</fullName>
    </submittedName>
</protein>
<dbReference type="AlphaFoldDB" id="A0A6A5SLT0"/>
<reference evidence="2" key="1">
    <citation type="journal article" date="2020" name="Stud. Mycol.">
        <title>101 Dothideomycetes genomes: a test case for predicting lifestyles and emergence of pathogens.</title>
        <authorList>
            <person name="Haridas S."/>
            <person name="Albert R."/>
            <person name="Binder M."/>
            <person name="Bloem J."/>
            <person name="Labutti K."/>
            <person name="Salamov A."/>
            <person name="Andreopoulos B."/>
            <person name="Baker S."/>
            <person name="Barry K."/>
            <person name="Bills G."/>
            <person name="Bluhm B."/>
            <person name="Cannon C."/>
            <person name="Castanera R."/>
            <person name="Culley D."/>
            <person name="Daum C."/>
            <person name="Ezra D."/>
            <person name="Gonzalez J."/>
            <person name="Henrissat B."/>
            <person name="Kuo A."/>
            <person name="Liang C."/>
            <person name="Lipzen A."/>
            <person name="Lutzoni F."/>
            <person name="Magnuson J."/>
            <person name="Mondo S."/>
            <person name="Nolan M."/>
            <person name="Ohm R."/>
            <person name="Pangilinan J."/>
            <person name="Park H.-J."/>
            <person name="Ramirez L."/>
            <person name="Alfaro M."/>
            <person name="Sun H."/>
            <person name="Tritt A."/>
            <person name="Yoshinaga Y."/>
            <person name="Zwiers L.-H."/>
            <person name="Turgeon B."/>
            <person name="Goodwin S."/>
            <person name="Spatafora J."/>
            <person name="Crous P."/>
            <person name="Grigoriev I."/>
        </authorList>
    </citation>
    <scope>NUCLEOTIDE SEQUENCE</scope>
    <source>
        <strain evidence="2">CBS 161.51</strain>
    </source>
</reference>